<name>M0L5T8_9EURY</name>
<dbReference type="EMBL" id="AOMA01000203">
    <property type="protein sequence ID" value="EMA27355.1"/>
    <property type="molecule type" value="Genomic_DNA"/>
</dbReference>
<evidence type="ECO:0000313" key="3">
    <source>
        <dbReference type="Proteomes" id="UP000011607"/>
    </source>
</evidence>
<feature type="region of interest" description="Disordered" evidence="1">
    <location>
        <begin position="45"/>
        <end position="71"/>
    </location>
</feature>
<proteinExistence type="predicted"/>
<dbReference type="Proteomes" id="UP000011607">
    <property type="component" value="Unassembled WGS sequence"/>
</dbReference>
<accession>M0L5T8</accession>
<feature type="compositionally biased region" description="Basic and acidic residues" evidence="1">
    <location>
        <begin position="45"/>
        <end position="60"/>
    </location>
</feature>
<keyword evidence="3" id="KW-1185">Reference proteome</keyword>
<gene>
    <name evidence="2" type="ORF">C446_18141</name>
</gene>
<protein>
    <submittedName>
        <fullName evidence="2">Uncharacterized protein</fullName>
    </submittedName>
</protein>
<dbReference type="AlphaFoldDB" id="M0L5T8"/>
<sequence length="71" mass="8119">MDHIPTAWERLERFACFSRTVTVDLLGSDEVAGNREWVPKCSRRETADRRTVRLPRESRTKTGKKGNGTGE</sequence>
<reference evidence="2 3" key="1">
    <citation type="journal article" date="2014" name="PLoS Genet.">
        <title>Phylogenetically driven sequencing of extremely halophilic archaea reveals strategies for static and dynamic osmo-response.</title>
        <authorList>
            <person name="Becker E.A."/>
            <person name="Seitzer P.M."/>
            <person name="Tritt A."/>
            <person name="Larsen D."/>
            <person name="Krusor M."/>
            <person name="Yao A.I."/>
            <person name="Wu D."/>
            <person name="Madern D."/>
            <person name="Eisen J.A."/>
            <person name="Darling A.E."/>
            <person name="Facciotti M.T."/>
        </authorList>
    </citation>
    <scope>NUCLEOTIDE SEQUENCE [LARGE SCALE GENOMIC DNA]</scope>
    <source>
        <strain evidence="2 3">JCM 10879</strain>
    </source>
</reference>
<evidence type="ECO:0000313" key="2">
    <source>
        <dbReference type="EMBL" id="EMA27355.1"/>
    </source>
</evidence>
<organism evidence="2 3">
    <name type="scientific">Halobiforma nitratireducens JCM 10879</name>
    <dbReference type="NCBI Taxonomy" id="1227454"/>
    <lineage>
        <taxon>Archaea</taxon>
        <taxon>Methanobacteriati</taxon>
        <taxon>Methanobacteriota</taxon>
        <taxon>Stenosarchaea group</taxon>
        <taxon>Halobacteria</taxon>
        <taxon>Halobacteriales</taxon>
        <taxon>Natrialbaceae</taxon>
        <taxon>Halobiforma</taxon>
    </lineage>
</organism>
<comment type="caution">
    <text evidence="2">The sequence shown here is derived from an EMBL/GenBank/DDBJ whole genome shotgun (WGS) entry which is preliminary data.</text>
</comment>
<dbReference type="RefSeq" id="WP_006674509.1">
    <property type="nucleotide sequence ID" value="NZ_AOMA01000203.1"/>
</dbReference>
<evidence type="ECO:0000256" key="1">
    <source>
        <dbReference type="SAM" id="MobiDB-lite"/>
    </source>
</evidence>